<organism evidence="1 2">
    <name type="scientific">Rattus norvegicus</name>
    <name type="common">Rat</name>
    <dbReference type="NCBI Taxonomy" id="10116"/>
    <lineage>
        <taxon>Eukaryota</taxon>
        <taxon>Metazoa</taxon>
        <taxon>Chordata</taxon>
        <taxon>Craniata</taxon>
        <taxon>Vertebrata</taxon>
        <taxon>Euteleostomi</taxon>
        <taxon>Mammalia</taxon>
        <taxon>Eutheria</taxon>
        <taxon>Euarchontoglires</taxon>
        <taxon>Glires</taxon>
        <taxon>Rodentia</taxon>
        <taxon>Myomorpha</taxon>
        <taxon>Muroidea</taxon>
        <taxon>Muridae</taxon>
        <taxon>Murinae</taxon>
        <taxon>Rattus</taxon>
    </lineage>
</organism>
<dbReference type="AlphaFoldDB" id="A6HMK6"/>
<reference evidence="2" key="1">
    <citation type="submission" date="2005-09" db="EMBL/GenBank/DDBJ databases">
        <authorList>
            <person name="Mural R.J."/>
            <person name="Li P.W."/>
            <person name="Adams M.D."/>
            <person name="Amanatides P.G."/>
            <person name="Baden-Tillson H."/>
            <person name="Barnstead M."/>
            <person name="Chin S.H."/>
            <person name="Dew I."/>
            <person name="Evans C.A."/>
            <person name="Ferriera S."/>
            <person name="Flanigan M."/>
            <person name="Fosler C."/>
            <person name="Glodek A."/>
            <person name="Gu Z."/>
            <person name="Holt R.A."/>
            <person name="Jennings D."/>
            <person name="Kraft C.L."/>
            <person name="Lu F."/>
            <person name="Nguyen T."/>
            <person name="Nusskern D.R."/>
            <person name="Pfannkoch C.M."/>
            <person name="Sitter C."/>
            <person name="Sutton G.G."/>
            <person name="Venter J.C."/>
            <person name="Wang Z."/>
            <person name="Woodage T."/>
            <person name="Zheng X.H."/>
            <person name="Zhong F."/>
        </authorList>
    </citation>
    <scope>NUCLEOTIDE SEQUENCE [LARGE SCALE GENOMIC DNA]</scope>
    <source>
        <strain>BN</strain>
        <strain evidence="2">Sprague-Dawley</strain>
    </source>
</reference>
<evidence type="ECO:0000313" key="1">
    <source>
        <dbReference type="EMBL" id="EDL79257.1"/>
    </source>
</evidence>
<dbReference type="EMBL" id="CH473949">
    <property type="protein sequence ID" value="EDL79257.1"/>
    <property type="molecule type" value="Genomic_DNA"/>
</dbReference>
<evidence type="ECO:0000313" key="2">
    <source>
        <dbReference type="Proteomes" id="UP000234681"/>
    </source>
</evidence>
<gene>
    <name evidence="1" type="ORF">rCG_26652</name>
</gene>
<proteinExistence type="predicted"/>
<protein>
    <submittedName>
        <fullName evidence="1">RCG26652</fullName>
    </submittedName>
</protein>
<accession>A6HMK6</accession>
<sequence>MIGKVINKRRNVCTVPIRHSKSRDSFLTWMEGNNRGKTKANERGMWVELRLQPAAAREAQLVRTKGKIGSCKSPFPVTSWL</sequence>
<feature type="non-terminal residue" evidence="1">
    <location>
        <position position="81"/>
    </location>
</feature>
<dbReference type="Proteomes" id="UP000234681">
    <property type="component" value="Chromosome 3"/>
</dbReference>
<name>A6HMK6_RAT</name>
<dbReference type="Gene3D" id="6.10.250.3260">
    <property type="match status" value="1"/>
</dbReference>